<organism evidence="2 3">
    <name type="scientific">Linum trigynum</name>
    <dbReference type="NCBI Taxonomy" id="586398"/>
    <lineage>
        <taxon>Eukaryota</taxon>
        <taxon>Viridiplantae</taxon>
        <taxon>Streptophyta</taxon>
        <taxon>Embryophyta</taxon>
        <taxon>Tracheophyta</taxon>
        <taxon>Spermatophyta</taxon>
        <taxon>Magnoliopsida</taxon>
        <taxon>eudicotyledons</taxon>
        <taxon>Gunneridae</taxon>
        <taxon>Pentapetalae</taxon>
        <taxon>rosids</taxon>
        <taxon>fabids</taxon>
        <taxon>Malpighiales</taxon>
        <taxon>Linaceae</taxon>
        <taxon>Linum</taxon>
    </lineage>
</organism>
<accession>A0AAV2CG64</accession>
<name>A0AAV2CG64_9ROSI</name>
<evidence type="ECO:0000313" key="3">
    <source>
        <dbReference type="Proteomes" id="UP001497516"/>
    </source>
</evidence>
<evidence type="ECO:0008006" key="4">
    <source>
        <dbReference type="Google" id="ProtNLM"/>
    </source>
</evidence>
<reference evidence="2 3" key="1">
    <citation type="submission" date="2024-04" db="EMBL/GenBank/DDBJ databases">
        <authorList>
            <person name="Fracassetti M."/>
        </authorList>
    </citation>
    <scope>NUCLEOTIDE SEQUENCE [LARGE SCALE GENOMIC DNA]</scope>
</reference>
<feature type="compositionally biased region" description="Polar residues" evidence="1">
    <location>
        <begin position="484"/>
        <end position="498"/>
    </location>
</feature>
<evidence type="ECO:0000256" key="1">
    <source>
        <dbReference type="SAM" id="MobiDB-lite"/>
    </source>
</evidence>
<protein>
    <recommendedName>
        <fullName evidence="4">DUF4283 domain-containing protein</fullName>
    </recommendedName>
</protein>
<keyword evidence="3" id="KW-1185">Reference proteome</keyword>
<dbReference type="EMBL" id="OZ034813">
    <property type="protein sequence ID" value="CAL1355166.1"/>
    <property type="molecule type" value="Genomic_DNA"/>
</dbReference>
<dbReference type="AlphaFoldDB" id="A0AAV2CG64"/>
<dbReference type="Proteomes" id="UP001497516">
    <property type="component" value="Chromosome 1"/>
</dbReference>
<feature type="region of interest" description="Disordered" evidence="1">
    <location>
        <begin position="344"/>
        <end position="366"/>
    </location>
</feature>
<feature type="region of interest" description="Disordered" evidence="1">
    <location>
        <begin position="483"/>
        <end position="504"/>
    </location>
</feature>
<gene>
    <name evidence="2" type="ORF">LTRI10_LOCUS2941</name>
</gene>
<sequence>MRDWKFGKEYIKRSGERVIHVGRTALKNKAVLQISEMVATGRVFKVLISEPDGKKGWASLIDLLQDFYTLERRAMGSYLERPFEHLVFQPPSGQQVRTFAEVVKSGGFYGAGKCCIKGSRRDRFIEVGDEGVQNRQDLMGKCLEIQLSSKSINICTQSTADEFKRWANKKWAIDSNYGWIDKGIGKWMLICPSWHQAMRVRSFDQCSFQNLSIIVSYWKEESRGDASDTMWILVTGIPCHLKSVDLIKEIEKFCGFLVEVDWNHWSADFIRIRVRVDNFLPDCTPILFAGRWYRMKVVRADLDEASSLLDSQPRRVSMRLITEDEALHGNGRSRGCMTAGTGSEVRFPENSNRKSGPPLSPVGPTQRGRVKKVLVRKFGPIWAKPSEPFGSGMSNATDTSCMLVGSNQRPINPVLDKPTLFPRVLSSLTLTHFILNPIPHPIPNLQIFSWLSSTHPFHMITISSNPPRTLFSSFQPSIAKASPFPTSTQALSSPGLTQSPPPNPTLILNLIDR</sequence>
<proteinExistence type="predicted"/>
<evidence type="ECO:0000313" key="2">
    <source>
        <dbReference type="EMBL" id="CAL1355166.1"/>
    </source>
</evidence>